<accession>A0A9N9RVF1</accession>
<organism evidence="2 3">
    <name type="scientific">Chironomus riparius</name>
    <dbReference type="NCBI Taxonomy" id="315576"/>
    <lineage>
        <taxon>Eukaryota</taxon>
        <taxon>Metazoa</taxon>
        <taxon>Ecdysozoa</taxon>
        <taxon>Arthropoda</taxon>
        <taxon>Hexapoda</taxon>
        <taxon>Insecta</taxon>
        <taxon>Pterygota</taxon>
        <taxon>Neoptera</taxon>
        <taxon>Endopterygota</taxon>
        <taxon>Diptera</taxon>
        <taxon>Nematocera</taxon>
        <taxon>Chironomoidea</taxon>
        <taxon>Chironomidae</taxon>
        <taxon>Chironominae</taxon>
        <taxon>Chironomus</taxon>
    </lineage>
</organism>
<dbReference type="GO" id="GO:0017080">
    <property type="term" value="F:sodium channel regulator activity"/>
    <property type="evidence" value="ECO:0007669"/>
    <property type="project" value="TreeGrafter"/>
</dbReference>
<evidence type="ECO:0000256" key="1">
    <source>
        <dbReference type="SAM" id="Phobius"/>
    </source>
</evidence>
<protein>
    <recommendedName>
        <fullName evidence="4">Protein tipE</fullName>
    </recommendedName>
</protein>
<dbReference type="OrthoDB" id="6350671at2759"/>
<dbReference type="AlphaFoldDB" id="A0A9N9RVF1"/>
<keyword evidence="1" id="KW-0472">Membrane</keyword>
<evidence type="ECO:0000313" key="2">
    <source>
        <dbReference type="EMBL" id="CAG9804246.1"/>
    </source>
</evidence>
<reference evidence="2" key="2">
    <citation type="submission" date="2022-10" db="EMBL/GenBank/DDBJ databases">
        <authorList>
            <consortium name="ENA_rothamsted_submissions"/>
            <consortium name="culmorum"/>
            <person name="King R."/>
        </authorList>
    </citation>
    <scope>NUCLEOTIDE SEQUENCE</scope>
</reference>
<reference evidence="2" key="1">
    <citation type="submission" date="2022-01" db="EMBL/GenBank/DDBJ databases">
        <authorList>
            <person name="King R."/>
        </authorList>
    </citation>
    <scope>NUCLEOTIDE SEQUENCE</scope>
</reference>
<dbReference type="EMBL" id="OU895878">
    <property type="protein sequence ID" value="CAG9804246.1"/>
    <property type="molecule type" value="Genomic_DNA"/>
</dbReference>
<evidence type="ECO:0000313" key="3">
    <source>
        <dbReference type="Proteomes" id="UP001153620"/>
    </source>
</evidence>
<keyword evidence="1" id="KW-1133">Transmembrane helix</keyword>
<dbReference type="GO" id="GO:0002028">
    <property type="term" value="P:regulation of sodium ion transport"/>
    <property type="evidence" value="ECO:0007669"/>
    <property type="project" value="TreeGrafter"/>
</dbReference>
<gene>
    <name evidence="2" type="ORF">CHIRRI_LOCUS7139</name>
</gene>
<dbReference type="PANTHER" id="PTHR12335:SF4">
    <property type="entry name" value="TIPE HOMOLOG 1, ISOFORM B"/>
    <property type="match status" value="1"/>
</dbReference>
<dbReference type="Pfam" id="PF16972">
    <property type="entry name" value="TipE"/>
    <property type="match status" value="2"/>
</dbReference>
<dbReference type="GO" id="GO:0005886">
    <property type="term" value="C:plasma membrane"/>
    <property type="evidence" value="ECO:0007669"/>
    <property type="project" value="TreeGrafter"/>
</dbReference>
<name>A0A9N9RVF1_9DIPT</name>
<feature type="transmembrane region" description="Helical" evidence="1">
    <location>
        <begin position="222"/>
        <end position="247"/>
    </location>
</feature>
<evidence type="ECO:0008006" key="4">
    <source>
        <dbReference type="Google" id="ProtNLM"/>
    </source>
</evidence>
<dbReference type="InterPro" id="IPR031578">
    <property type="entry name" value="TipE"/>
</dbReference>
<feature type="transmembrane region" description="Helical" evidence="1">
    <location>
        <begin position="51"/>
        <end position="77"/>
    </location>
</feature>
<keyword evidence="1" id="KW-0812">Transmembrane</keyword>
<proteinExistence type="predicted"/>
<dbReference type="Proteomes" id="UP001153620">
    <property type="component" value="Chromosome 2"/>
</dbReference>
<keyword evidence="3" id="KW-1185">Reference proteome</keyword>
<sequence length="298" mass="34243">MMRSGTSEEQLLEQQQQEIEILRLAKLREIEKRQKFSERTFKGKNIREHSIFYTTCVLAFFSVSAGSSILFLVPLYVDPALSTLAGDFISRPTLCVTTRREDLTGLLNCTWSSCREGCTSDYFKCSHIYVNFVDIDKNENFTYPYNATYEELANYTIDIEKSTIESVLQVNIKGCGYPPSVRCKNFTDTFGYEGAIYPCFYSRKNKTVVMTSYNRDSQVNTIIHFFIVPFIITIISSVGICIIHCNCSCKKERPKYRRPRVENISIRYGVQSYRHSIVAHRDLPSSKKTSVISRAVTI</sequence>
<dbReference type="PANTHER" id="PTHR12335">
    <property type="entry name" value="TIPE PROTEIN TEMPERATURE-INDUCED PARALYTIC E"/>
    <property type="match status" value="1"/>
</dbReference>